<feature type="transmembrane region" description="Helical" evidence="1">
    <location>
        <begin position="456"/>
        <end position="477"/>
    </location>
</feature>
<feature type="transmembrane region" description="Helical" evidence="1">
    <location>
        <begin position="862"/>
        <end position="881"/>
    </location>
</feature>
<feature type="transmembrane region" description="Helical" evidence="1">
    <location>
        <begin position="374"/>
        <end position="394"/>
    </location>
</feature>
<feature type="transmembrane region" description="Helical" evidence="1">
    <location>
        <begin position="755"/>
        <end position="773"/>
    </location>
</feature>
<dbReference type="InterPro" id="IPR006621">
    <property type="entry name" value="Nose-resist-to-fluoxetine_N"/>
</dbReference>
<feature type="signal peptide" evidence="2">
    <location>
        <begin position="1"/>
        <end position="24"/>
    </location>
</feature>
<feature type="domain" description="Nose resistant-to-fluoxetine protein N-terminal" evidence="3">
    <location>
        <begin position="186"/>
        <end position="348"/>
    </location>
</feature>
<feature type="transmembrane region" description="Helical" evidence="1">
    <location>
        <begin position="497"/>
        <end position="520"/>
    </location>
</feature>
<keyword evidence="1" id="KW-0812">Transmembrane</keyword>
<feature type="transmembrane region" description="Helical" evidence="1">
    <location>
        <begin position="702"/>
        <end position="719"/>
    </location>
</feature>
<reference evidence="4" key="1">
    <citation type="submission" date="2018-10" db="EMBL/GenBank/DDBJ databases">
        <title>Transcriptome assembly of Aceria tosichella (Wheat curl mite) Type 2.</title>
        <authorList>
            <person name="Scully E.D."/>
            <person name="Geib S.M."/>
            <person name="Palmer N.A."/>
            <person name="Gupta A.K."/>
            <person name="Sarath G."/>
            <person name="Tatineni S."/>
        </authorList>
    </citation>
    <scope>NUCLEOTIDE SEQUENCE</scope>
    <source>
        <strain evidence="4">LincolnNE</strain>
    </source>
</reference>
<dbReference type="AlphaFoldDB" id="A0A6G1SJQ8"/>
<gene>
    <name evidence="4" type="ORF">g.20068</name>
</gene>
<dbReference type="EMBL" id="GGYP01005670">
    <property type="protein sequence ID" value="MDE50441.1"/>
    <property type="molecule type" value="Transcribed_RNA"/>
</dbReference>
<dbReference type="SMART" id="SM00703">
    <property type="entry name" value="NRF"/>
    <property type="match status" value="1"/>
</dbReference>
<keyword evidence="1" id="KW-0472">Membrane</keyword>
<keyword evidence="1" id="KW-1133">Transmembrane helix</keyword>
<feature type="transmembrane region" description="Helical" evidence="1">
    <location>
        <begin position="902"/>
        <end position="920"/>
    </location>
</feature>
<accession>A0A6G1SJQ8</accession>
<dbReference type="InterPro" id="IPR052728">
    <property type="entry name" value="O2_lipid_transport_reg"/>
</dbReference>
<evidence type="ECO:0000256" key="1">
    <source>
        <dbReference type="SAM" id="Phobius"/>
    </source>
</evidence>
<name>A0A6G1SJQ8_9ACAR</name>
<sequence>MMLLIRMILTLTAFSLISLRLISATTAPGYEYQKQHKFNNFTSLSLVQGQSRSLLLSPTPDEYNELYAVACRKGRYNNGTSLQPMSKEELIDYYSKSNNERLKQVASKYRIYQECRREPTSWRYHYIDEAGQVLIRERSIDERSANVLYLVRSVKAISLDIFSYDWEDPHKDEINRNRVVGPKYNDDLCGKQLSQMQALADDLTERAAQLRAANSSASSAPNSIELTDQHISLAKILDSFGRYESGRLFGKIYSAGSYYQCIWNKLILSPEEKIGMRFCWAHLSYEKHLAESLRTRRRSKYEHPTNVLYSGICLPESCHSKSYDRHKEAIQRLIDSQFTMPLSTYVDEHLDLSSLYCLVDEESEFRVPLAGKCLLAFIAGWCLLTLLVTVWNATIGKKTSSVWREERRISFEKTGKRANSVSILEGLDLLESWKDFITHYSSFSRSRAVQLDAIDFFKVFGCAFVVFGHTMAVFGGFAMDEIRVAKFIEGDTMLCLILAGTLVVDTFFVISGILWAYFALKRLNGRSSEQLPDSGHLQTNLSAMKQTIDLSRTDSNSKEEERKSFSPVTIVETATSPTDRGKVTIVEIESWYTTIKVFCFRWVTYTGFRYLRIVPLYVLVHWFKKYVYIYAGSGPYWDHGFNYKSMNGACHKESPLVPFTFLAAYLPISRQCTLQSWSIANDLFFAILAPPVILLINKRPKIAACLSIISCMGSYGFALEKISTMPTYVDEEMRELRSVGFYRFFDDLSLLYTAPHFRVFNFLAGIWGGYALFYKQAKIEKRQALEQRNNDIPDQISVELSPRVNDNKVVSERIEWPNWFRGPATWMAFSYMFTVFLCFGMNETFKQNSFGLYRLVYPQFVTSMRVSWALANVVIFLRMMTDWKDKLVMRWSASKFWQVFSKLNYAILLIHLDLLLYTITGATSLPTSFTKWSFFSLGAGIFMLSVPLAMLVYVVFENPIDKLIRSWVPR</sequence>
<feature type="transmembrane region" description="Helical" evidence="1">
    <location>
        <begin position="823"/>
        <end position="842"/>
    </location>
</feature>
<evidence type="ECO:0000313" key="4">
    <source>
        <dbReference type="EMBL" id="MDE50441.1"/>
    </source>
</evidence>
<dbReference type="PANTHER" id="PTHR11161:SF12">
    <property type="entry name" value="ACYLTRANSFERASE 3 DOMAIN-CONTAINING PROTEIN-RELATED"/>
    <property type="match status" value="1"/>
</dbReference>
<evidence type="ECO:0000256" key="2">
    <source>
        <dbReference type="SAM" id="SignalP"/>
    </source>
</evidence>
<dbReference type="Pfam" id="PF20146">
    <property type="entry name" value="NRF"/>
    <property type="match status" value="1"/>
</dbReference>
<feature type="chain" id="PRO_5026192720" description="Nose resistant-to-fluoxetine protein N-terminal domain-containing protein" evidence="2">
    <location>
        <begin position="25"/>
        <end position="970"/>
    </location>
</feature>
<protein>
    <recommendedName>
        <fullName evidence="3">Nose resistant-to-fluoxetine protein N-terminal domain-containing protein</fullName>
    </recommendedName>
</protein>
<organism evidence="4">
    <name type="scientific">Aceria tosichella</name>
    <name type="common">wheat curl mite</name>
    <dbReference type="NCBI Taxonomy" id="561515"/>
    <lineage>
        <taxon>Eukaryota</taxon>
        <taxon>Metazoa</taxon>
        <taxon>Ecdysozoa</taxon>
        <taxon>Arthropoda</taxon>
        <taxon>Chelicerata</taxon>
        <taxon>Arachnida</taxon>
        <taxon>Acari</taxon>
        <taxon>Acariformes</taxon>
        <taxon>Trombidiformes</taxon>
        <taxon>Prostigmata</taxon>
        <taxon>Eupodina</taxon>
        <taxon>Eriophyoidea</taxon>
        <taxon>Eriophyidae</taxon>
        <taxon>Eriophyinae</taxon>
        <taxon>Aceriini</taxon>
        <taxon>Aceria</taxon>
    </lineage>
</organism>
<keyword evidence="2" id="KW-0732">Signal</keyword>
<feature type="transmembrane region" description="Helical" evidence="1">
    <location>
        <begin position="932"/>
        <end position="956"/>
    </location>
</feature>
<dbReference type="PANTHER" id="PTHR11161">
    <property type="entry name" value="O-ACYLTRANSFERASE"/>
    <property type="match status" value="1"/>
</dbReference>
<evidence type="ECO:0000259" key="3">
    <source>
        <dbReference type="SMART" id="SM00703"/>
    </source>
</evidence>
<proteinExistence type="predicted"/>